<comment type="caution">
    <text evidence="1">The sequence shown here is derived from an EMBL/GenBank/DDBJ whole genome shotgun (WGS) entry which is preliminary data.</text>
</comment>
<accession>A0A6A4NRB3</accession>
<evidence type="ECO:0000313" key="1">
    <source>
        <dbReference type="EMBL" id="KAE9592002.1"/>
    </source>
</evidence>
<evidence type="ECO:0000313" key="2">
    <source>
        <dbReference type="Proteomes" id="UP000447434"/>
    </source>
</evidence>
<dbReference type="EMBL" id="WOCE01000019">
    <property type="protein sequence ID" value="KAE9592002.1"/>
    <property type="molecule type" value="Genomic_DNA"/>
</dbReference>
<keyword evidence="2" id="KW-1185">Reference proteome</keyword>
<dbReference type="GO" id="GO:0016787">
    <property type="term" value="F:hydrolase activity"/>
    <property type="evidence" value="ECO:0007669"/>
    <property type="project" value="UniProtKB-KW"/>
</dbReference>
<keyword evidence="1" id="KW-0378">Hydrolase</keyword>
<proteinExistence type="predicted"/>
<organism evidence="1 2">
    <name type="scientific">Lupinus albus</name>
    <name type="common">White lupine</name>
    <name type="synonym">Lupinus termis</name>
    <dbReference type="NCBI Taxonomy" id="3870"/>
    <lineage>
        <taxon>Eukaryota</taxon>
        <taxon>Viridiplantae</taxon>
        <taxon>Streptophyta</taxon>
        <taxon>Embryophyta</taxon>
        <taxon>Tracheophyta</taxon>
        <taxon>Spermatophyta</taxon>
        <taxon>Magnoliopsida</taxon>
        <taxon>eudicotyledons</taxon>
        <taxon>Gunneridae</taxon>
        <taxon>Pentapetalae</taxon>
        <taxon>rosids</taxon>
        <taxon>fabids</taxon>
        <taxon>Fabales</taxon>
        <taxon>Fabaceae</taxon>
        <taxon>Papilionoideae</taxon>
        <taxon>50 kb inversion clade</taxon>
        <taxon>genistoids sensu lato</taxon>
        <taxon>core genistoids</taxon>
        <taxon>Genisteae</taxon>
        <taxon>Lupinus</taxon>
    </lineage>
</organism>
<dbReference type="SUPFAM" id="SSF51445">
    <property type="entry name" value="(Trans)glycosidases"/>
    <property type="match status" value="1"/>
</dbReference>
<dbReference type="InterPro" id="IPR017853">
    <property type="entry name" value="GH"/>
</dbReference>
<sequence length="53" mass="5939">MADMAAIIRRNDGPTYEIPITTWSLQGVLESLKNNYGNIPIYIHENGMNDSLS</sequence>
<dbReference type="Gene3D" id="3.20.20.80">
    <property type="entry name" value="Glycosidases"/>
    <property type="match status" value="1"/>
</dbReference>
<dbReference type="AlphaFoldDB" id="A0A6A4NRB3"/>
<dbReference type="OrthoDB" id="65569at2759"/>
<gene>
    <name evidence="1" type="ORF">Lalb_Chr19g0124631</name>
</gene>
<reference evidence="2" key="1">
    <citation type="journal article" date="2020" name="Nat. Commun.">
        <title>Genome sequence of the cluster root forming white lupin.</title>
        <authorList>
            <person name="Hufnagel B."/>
            <person name="Marques A."/>
            <person name="Soriano A."/>
            <person name="Marques L."/>
            <person name="Divol F."/>
            <person name="Doumas P."/>
            <person name="Sallet E."/>
            <person name="Mancinotti D."/>
            <person name="Carrere S."/>
            <person name="Marande W."/>
            <person name="Arribat S."/>
            <person name="Keller J."/>
            <person name="Huneau C."/>
            <person name="Blein T."/>
            <person name="Aime D."/>
            <person name="Laguerre M."/>
            <person name="Taylor J."/>
            <person name="Schubert V."/>
            <person name="Nelson M."/>
            <person name="Geu-Flores F."/>
            <person name="Crespi M."/>
            <person name="Gallardo-Guerrero K."/>
            <person name="Delaux P.-M."/>
            <person name="Salse J."/>
            <person name="Berges H."/>
            <person name="Guyot R."/>
            <person name="Gouzy J."/>
            <person name="Peret B."/>
        </authorList>
    </citation>
    <scope>NUCLEOTIDE SEQUENCE [LARGE SCALE GENOMIC DNA]</scope>
    <source>
        <strain evidence="2">cv. Amiga</strain>
    </source>
</reference>
<protein>
    <submittedName>
        <fullName evidence="1">Putative glycoside hydrolase family 1, glycoside hydrolase superfamily</fullName>
    </submittedName>
</protein>
<name>A0A6A4NRB3_LUPAL</name>
<dbReference type="Proteomes" id="UP000447434">
    <property type="component" value="Chromosome 19"/>
</dbReference>